<dbReference type="RefSeq" id="WP_184722642.1">
    <property type="nucleotide sequence ID" value="NZ_JACHIW010000001.1"/>
</dbReference>
<dbReference type="GO" id="GO:0008168">
    <property type="term" value="F:methyltransferase activity"/>
    <property type="evidence" value="ECO:0007669"/>
    <property type="project" value="UniProtKB-KW"/>
</dbReference>
<organism evidence="4 5">
    <name type="scientific">Saccharopolyspora phatthalungensis</name>
    <dbReference type="NCBI Taxonomy" id="664693"/>
    <lineage>
        <taxon>Bacteria</taxon>
        <taxon>Bacillati</taxon>
        <taxon>Actinomycetota</taxon>
        <taxon>Actinomycetes</taxon>
        <taxon>Pseudonocardiales</taxon>
        <taxon>Pseudonocardiaceae</taxon>
        <taxon>Saccharopolyspora</taxon>
    </lineage>
</organism>
<keyword evidence="4" id="KW-0489">Methyltransferase</keyword>
<dbReference type="Proteomes" id="UP000584374">
    <property type="component" value="Unassembled WGS sequence"/>
</dbReference>
<evidence type="ECO:0000313" key="5">
    <source>
        <dbReference type="Proteomes" id="UP000584374"/>
    </source>
</evidence>
<gene>
    <name evidence="4" type="ORF">BJ970_000312</name>
</gene>
<dbReference type="EC" id="3.4.23.43" evidence="4"/>
<keyword evidence="2" id="KW-0812">Transmembrane</keyword>
<evidence type="ECO:0000256" key="1">
    <source>
        <dbReference type="ARBA" id="ARBA00005801"/>
    </source>
</evidence>
<dbReference type="InterPro" id="IPR000045">
    <property type="entry name" value="Prepilin_IV_endopep_pep"/>
</dbReference>
<dbReference type="GO" id="GO:0004190">
    <property type="term" value="F:aspartic-type endopeptidase activity"/>
    <property type="evidence" value="ECO:0007669"/>
    <property type="project" value="UniProtKB-EC"/>
</dbReference>
<reference evidence="4 5" key="1">
    <citation type="submission" date="2020-08" db="EMBL/GenBank/DDBJ databases">
        <title>Sequencing the genomes of 1000 actinobacteria strains.</title>
        <authorList>
            <person name="Klenk H.-P."/>
        </authorList>
    </citation>
    <scope>NUCLEOTIDE SEQUENCE [LARGE SCALE GENOMIC DNA]</scope>
    <source>
        <strain evidence="4 5">DSM 45584</strain>
    </source>
</reference>
<feature type="transmembrane region" description="Helical" evidence="2">
    <location>
        <begin position="144"/>
        <end position="177"/>
    </location>
</feature>
<dbReference type="GO" id="GO:0032259">
    <property type="term" value="P:methylation"/>
    <property type="evidence" value="ECO:0007669"/>
    <property type="project" value="UniProtKB-KW"/>
</dbReference>
<dbReference type="Gene3D" id="1.20.120.1220">
    <property type="match status" value="1"/>
</dbReference>
<keyword evidence="5" id="KW-1185">Reference proteome</keyword>
<evidence type="ECO:0000313" key="4">
    <source>
        <dbReference type="EMBL" id="MBB5152778.1"/>
    </source>
</evidence>
<feature type="transmembrane region" description="Helical" evidence="2">
    <location>
        <begin position="6"/>
        <end position="24"/>
    </location>
</feature>
<dbReference type="AlphaFoldDB" id="A0A840Q1X4"/>
<dbReference type="GO" id="GO:0005886">
    <property type="term" value="C:plasma membrane"/>
    <property type="evidence" value="ECO:0007669"/>
    <property type="project" value="TreeGrafter"/>
</dbReference>
<evidence type="ECO:0000259" key="3">
    <source>
        <dbReference type="Pfam" id="PF01478"/>
    </source>
</evidence>
<dbReference type="Pfam" id="PF01478">
    <property type="entry name" value="Peptidase_A24"/>
    <property type="match status" value="1"/>
</dbReference>
<keyword evidence="4" id="KW-0378">Hydrolase</keyword>
<feature type="transmembrane region" description="Helical" evidence="2">
    <location>
        <begin position="36"/>
        <end position="54"/>
    </location>
</feature>
<dbReference type="PANTHER" id="PTHR30487">
    <property type="entry name" value="TYPE 4 PREPILIN-LIKE PROTEINS LEADER PEPTIDE-PROCESSING ENZYME"/>
    <property type="match status" value="1"/>
</dbReference>
<keyword evidence="2" id="KW-1133">Transmembrane helix</keyword>
<feature type="transmembrane region" description="Helical" evidence="2">
    <location>
        <begin position="60"/>
        <end position="81"/>
    </location>
</feature>
<dbReference type="InterPro" id="IPR050882">
    <property type="entry name" value="Prepilin_peptidase/N-MTase"/>
</dbReference>
<feature type="transmembrane region" description="Helical" evidence="2">
    <location>
        <begin position="183"/>
        <end position="202"/>
    </location>
</feature>
<feature type="transmembrane region" description="Helical" evidence="2">
    <location>
        <begin position="88"/>
        <end position="105"/>
    </location>
</feature>
<name>A0A840Q1X4_9PSEU</name>
<accession>A0A840Q1X4</accession>
<dbReference type="EC" id="2.1.1.-" evidence="4"/>
<dbReference type="PANTHER" id="PTHR30487:SF0">
    <property type="entry name" value="PREPILIN LEADER PEPTIDASE_N-METHYLTRANSFERASE-RELATED"/>
    <property type="match status" value="1"/>
</dbReference>
<sequence>MVVLIGIAGGAVGFGAGRLGRFVLCSARRGVRPPRLWCEVSVCLLWTVVAVRAATGMPLWWVAIPLLLGWLSVMLTVCDVLAARLPDALTLPAYPVAAALLAIAAPHQPGVLVGAVGGVVLFAGTYLLVRVVSPNAMGPGDVKLAGSLGAVVGAVSLSAVLVVMAAAAALTLVASLWARSGGIPHGPAMLAPAWLVTVFASWP</sequence>
<keyword evidence="2" id="KW-0472">Membrane</keyword>
<dbReference type="EMBL" id="JACHIW010000001">
    <property type="protein sequence ID" value="MBB5152778.1"/>
    <property type="molecule type" value="Genomic_DNA"/>
</dbReference>
<comment type="caution">
    <text evidence="4">The sequence shown here is derived from an EMBL/GenBank/DDBJ whole genome shotgun (WGS) entry which is preliminary data.</text>
</comment>
<protein>
    <submittedName>
        <fullName evidence="4">Leader peptidase (Prepilin peptidase)/N-methyltransferase</fullName>
        <ecNumber evidence="4">2.1.1.-</ecNumber>
        <ecNumber evidence="4">3.4.23.43</ecNumber>
    </submittedName>
</protein>
<proteinExistence type="inferred from homology"/>
<keyword evidence="4" id="KW-0808">Transferase</keyword>
<comment type="similarity">
    <text evidence="1">Belongs to the peptidase A24 family.</text>
</comment>
<feature type="transmembrane region" description="Helical" evidence="2">
    <location>
        <begin position="111"/>
        <end position="132"/>
    </location>
</feature>
<dbReference type="GO" id="GO:0006465">
    <property type="term" value="P:signal peptide processing"/>
    <property type="evidence" value="ECO:0007669"/>
    <property type="project" value="TreeGrafter"/>
</dbReference>
<evidence type="ECO:0000256" key="2">
    <source>
        <dbReference type="SAM" id="Phobius"/>
    </source>
</evidence>
<feature type="domain" description="Prepilin type IV endopeptidase peptidase" evidence="3">
    <location>
        <begin position="67"/>
        <end position="170"/>
    </location>
</feature>